<dbReference type="Gene3D" id="2.60.40.10">
    <property type="entry name" value="Immunoglobulins"/>
    <property type="match status" value="5"/>
</dbReference>
<dbReference type="InterPro" id="IPR003961">
    <property type="entry name" value="FN3_dom"/>
</dbReference>
<dbReference type="CDD" id="cd00063">
    <property type="entry name" value="FN3"/>
    <property type="match status" value="5"/>
</dbReference>
<dbReference type="SMART" id="SM00060">
    <property type="entry name" value="FN3"/>
    <property type="match status" value="5"/>
</dbReference>
<feature type="signal peptide" evidence="2">
    <location>
        <begin position="1"/>
        <end position="21"/>
    </location>
</feature>
<dbReference type="PROSITE" id="PS50041">
    <property type="entry name" value="C_TYPE_LECTIN_2"/>
    <property type="match status" value="1"/>
</dbReference>
<sequence>MDLGMGKTGILFLIVWACCGAERQYFHQKNASTWEEARKHCQSCYKELVSLTADNIQFLAQNLDADYWVGLRKNLSDSRCWSRWSNGDPLTFQNWYPGRPKLPKPNMCAVNLGDSCSNINITKQSYLADDVCMIQVDEFCMNTTGVTRVYPMCIPHVEEEVEPSENSCVTLLSSGMWIELSCDKPLPYICYEDRFYANATVSNVTVDSMTVSWMAGPGDIKLYRVEVRGDIHLTENTTNLTMNFSDLTSGTKYRVQVFPVRCDRDLNPKNVTFYTEPKCVRNLTVINVTIDSAFLSWVQPVGNHSFYKVTVNGHSSLPRHYNENIQIENLRPGENYTFIVNAEVEDQSRSGDTVSTSAYTIPDKVSQLNATEDKGTITLTWMAPEGSSCCYRVCVQEEKKLIYFNKTFLGTNLTLKNLTAGTEFQLTVAALAGLMPNDLVKGEAVTIMYTTVPSPVSNLTLNSSSGCITAVWNHPVENFYRLKLGQGPADFTEITTNETSHTFKNLKSGVPYNVTVYTELTNKSLLSEGVSKCIFTLPLAPERIYVTSYNMTSISLKWDVPKELQDSMVNYEVKFTADFWKHTERMNVTERNVTFNALKPGTKYTFEVKTLAGVLESESIPTFAFTVPNNKTLILMIQCSSVKQEDCENKTKILEDLKNIVRKKLQDQVTWNLELKEK</sequence>
<comment type="caution">
    <text evidence="5">The sequence shown here is derived from an EMBL/GenBank/DDBJ whole genome shotgun (WGS) entry which is preliminary data.</text>
</comment>
<dbReference type="EMBL" id="JAFJMO010000003">
    <property type="protein sequence ID" value="KAJ8281987.1"/>
    <property type="molecule type" value="Genomic_DNA"/>
</dbReference>
<dbReference type="InterPro" id="IPR050991">
    <property type="entry name" value="ECM_Regulatory_Proteins"/>
</dbReference>
<evidence type="ECO:0000313" key="5">
    <source>
        <dbReference type="EMBL" id="KAJ8281987.1"/>
    </source>
</evidence>
<dbReference type="InterPro" id="IPR013783">
    <property type="entry name" value="Ig-like_fold"/>
</dbReference>
<accession>A0A9Q1DUC6</accession>
<gene>
    <name evidence="5" type="ORF">COCON_G00045060</name>
</gene>
<dbReference type="AlphaFoldDB" id="A0A9Q1DUC6"/>
<evidence type="ECO:0000313" key="6">
    <source>
        <dbReference type="Proteomes" id="UP001152803"/>
    </source>
</evidence>
<dbReference type="InterPro" id="IPR016186">
    <property type="entry name" value="C-type_lectin-like/link_sf"/>
</dbReference>
<evidence type="ECO:0000259" key="4">
    <source>
        <dbReference type="PROSITE" id="PS50853"/>
    </source>
</evidence>
<proteinExistence type="predicted"/>
<dbReference type="SUPFAM" id="SSF49265">
    <property type="entry name" value="Fibronectin type III"/>
    <property type="match status" value="3"/>
</dbReference>
<feature type="domain" description="Fibronectin type-III" evidence="4">
    <location>
        <begin position="361"/>
        <end position="455"/>
    </location>
</feature>
<dbReference type="CDD" id="cd00037">
    <property type="entry name" value="CLECT"/>
    <property type="match status" value="1"/>
</dbReference>
<keyword evidence="6" id="KW-1185">Reference proteome</keyword>
<protein>
    <submittedName>
        <fullName evidence="5">Uncharacterized protein</fullName>
    </submittedName>
</protein>
<evidence type="ECO:0000259" key="3">
    <source>
        <dbReference type="PROSITE" id="PS50041"/>
    </source>
</evidence>
<dbReference type="PANTHER" id="PTHR46708:SF11">
    <property type="entry name" value="RECEPTOR-TYPE TYROSINE-PROTEIN PHOSPHATASE ETA-LIKE"/>
    <property type="match status" value="1"/>
</dbReference>
<keyword evidence="1" id="KW-0677">Repeat</keyword>
<reference evidence="5" key="1">
    <citation type="journal article" date="2023" name="Science">
        <title>Genome structures resolve the early diversification of teleost fishes.</title>
        <authorList>
            <person name="Parey E."/>
            <person name="Louis A."/>
            <person name="Montfort J."/>
            <person name="Bouchez O."/>
            <person name="Roques C."/>
            <person name="Iampietro C."/>
            <person name="Lluch J."/>
            <person name="Castinel A."/>
            <person name="Donnadieu C."/>
            <person name="Desvignes T."/>
            <person name="Floi Bucao C."/>
            <person name="Jouanno E."/>
            <person name="Wen M."/>
            <person name="Mejri S."/>
            <person name="Dirks R."/>
            <person name="Jansen H."/>
            <person name="Henkel C."/>
            <person name="Chen W.J."/>
            <person name="Zahm M."/>
            <person name="Cabau C."/>
            <person name="Klopp C."/>
            <person name="Thompson A.W."/>
            <person name="Robinson-Rechavi M."/>
            <person name="Braasch I."/>
            <person name="Lecointre G."/>
            <person name="Bobe J."/>
            <person name="Postlethwait J.H."/>
            <person name="Berthelot C."/>
            <person name="Roest Crollius H."/>
            <person name="Guiguen Y."/>
        </authorList>
    </citation>
    <scope>NUCLEOTIDE SEQUENCE</scope>
    <source>
        <strain evidence="5">Concon-B</strain>
    </source>
</reference>
<dbReference type="PANTHER" id="PTHR46708">
    <property type="entry name" value="TENASCIN"/>
    <property type="match status" value="1"/>
</dbReference>
<name>A0A9Q1DUC6_CONCO</name>
<dbReference type="PROSITE" id="PS50853">
    <property type="entry name" value="FN3"/>
    <property type="match status" value="3"/>
</dbReference>
<dbReference type="OrthoDB" id="10253954at2759"/>
<dbReference type="InterPro" id="IPR001304">
    <property type="entry name" value="C-type_lectin-like"/>
</dbReference>
<dbReference type="InterPro" id="IPR016187">
    <property type="entry name" value="CTDL_fold"/>
</dbReference>
<feature type="domain" description="C-type lectin" evidence="3">
    <location>
        <begin position="25"/>
        <end position="141"/>
    </location>
</feature>
<dbReference type="Pfam" id="PF00059">
    <property type="entry name" value="Lectin_C"/>
    <property type="match status" value="1"/>
</dbReference>
<organism evidence="5 6">
    <name type="scientific">Conger conger</name>
    <name type="common">Conger eel</name>
    <name type="synonym">Muraena conger</name>
    <dbReference type="NCBI Taxonomy" id="82655"/>
    <lineage>
        <taxon>Eukaryota</taxon>
        <taxon>Metazoa</taxon>
        <taxon>Chordata</taxon>
        <taxon>Craniata</taxon>
        <taxon>Vertebrata</taxon>
        <taxon>Euteleostomi</taxon>
        <taxon>Actinopterygii</taxon>
        <taxon>Neopterygii</taxon>
        <taxon>Teleostei</taxon>
        <taxon>Anguilliformes</taxon>
        <taxon>Congridae</taxon>
        <taxon>Conger</taxon>
    </lineage>
</organism>
<dbReference type="SUPFAM" id="SSF56436">
    <property type="entry name" value="C-type lectin-like"/>
    <property type="match status" value="1"/>
</dbReference>
<feature type="domain" description="Fibronectin type-III" evidence="4">
    <location>
        <begin position="195"/>
        <end position="278"/>
    </location>
</feature>
<dbReference type="InterPro" id="IPR036116">
    <property type="entry name" value="FN3_sf"/>
</dbReference>
<dbReference type="Gene3D" id="3.10.100.10">
    <property type="entry name" value="Mannose-Binding Protein A, subunit A"/>
    <property type="match status" value="1"/>
</dbReference>
<dbReference type="SMART" id="SM00034">
    <property type="entry name" value="CLECT"/>
    <property type="match status" value="1"/>
</dbReference>
<feature type="chain" id="PRO_5040180706" evidence="2">
    <location>
        <begin position="22"/>
        <end position="678"/>
    </location>
</feature>
<evidence type="ECO:0000256" key="1">
    <source>
        <dbReference type="ARBA" id="ARBA00022737"/>
    </source>
</evidence>
<evidence type="ECO:0000256" key="2">
    <source>
        <dbReference type="SAM" id="SignalP"/>
    </source>
</evidence>
<dbReference type="Proteomes" id="UP001152803">
    <property type="component" value="Unassembled WGS sequence"/>
</dbReference>
<dbReference type="Pfam" id="PF00041">
    <property type="entry name" value="fn3"/>
    <property type="match status" value="3"/>
</dbReference>
<feature type="domain" description="Fibronectin type-III" evidence="4">
    <location>
        <begin position="540"/>
        <end position="630"/>
    </location>
</feature>
<keyword evidence="2" id="KW-0732">Signal</keyword>